<evidence type="ECO:0000313" key="2">
    <source>
        <dbReference type="Proteomes" id="UP001283361"/>
    </source>
</evidence>
<gene>
    <name evidence="1" type="ORF">RRG08_024139</name>
</gene>
<name>A0AAE0YQF4_9GAST</name>
<reference evidence="1" key="1">
    <citation type="journal article" date="2023" name="G3 (Bethesda)">
        <title>A reference genome for the long-term kleptoplast-retaining sea slug Elysia crispata morphotype clarki.</title>
        <authorList>
            <person name="Eastman K.E."/>
            <person name="Pendleton A.L."/>
            <person name="Shaikh M.A."/>
            <person name="Suttiyut T."/>
            <person name="Ogas R."/>
            <person name="Tomko P."/>
            <person name="Gavelis G."/>
            <person name="Widhalm J.R."/>
            <person name="Wisecaver J.H."/>
        </authorList>
    </citation>
    <scope>NUCLEOTIDE SEQUENCE</scope>
    <source>
        <strain evidence="1">ECLA1</strain>
    </source>
</reference>
<organism evidence="1 2">
    <name type="scientific">Elysia crispata</name>
    <name type="common">lettuce slug</name>
    <dbReference type="NCBI Taxonomy" id="231223"/>
    <lineage>
        <taxon>Eukaryota</taxon>
        <taxon>Metazoa</taxon>
        <taxon>Spiralia</taxon>
        <taxon>Lophotrochozoa</taxon>
        <taxon>Mollusca</taxon>
        <taxon>Gastropoda</taxon>
        <taxon>Heterobranchia</taxon>
        <taxon>Euthyneura</taxon>
        <taxon>Panpulmonata</taxon>
        <taxon>Sacoglossa</taxon>
        <taxon>Placobranchoidea</taxon>
        <taxon>Plakobranchidae</taxon>
        <taxon>Elysia</taxon>
    </lineage>
</organism>
<sequence>MKLVLLQIVQEKSLLLLVNAPASLRAVANVIFSQMMVISVRSKMVEILLKVSVARPIRRMAWSGYRRHAADTITDTWLS</sequence>
<dbReference type="Proteomes" id="UP001283361">
    <property type="component" value="Unassembled WGS sequence"/>
</dbReference>
<dbReference type="EMBL" id="JAWDGP010005686">
    <property type="protein sequence ID" value="KAK3754061.1"/>
    <property type="molecule type" value="Genomic_DNA"/>
</dbReference>
<proteinExistence type="predicted"/>
<comment type="caution">
    <text evidence="1">The sequence shown here is derived from an EMBL/GenBank/DDBJ whole genome shotgun (WGS) entry which is preliminary data.</text>
</comment>
<protein>
    <submittedName>
        <fullName evidence="1">Uncharacterized protein</fullName>
    </submittedName>
</protein>
<accession>A0AAE0YQF4</accession>
<evidence type="ECO:0000313" key="1">
    <source>
        <dbReference type="EMBL" id="KAK3754061.1"/>
    </source>
</evidence>
<dbReference type="AlphaFoldDB" id="A0AAE0YQF4"/>
<keyword evidence="2" id="KW-1185">Reference proteome</keyword>